<sequence>MFIGYTKTNSNHGRRSLNAKMKLLDDDKKKTNRALLRGAITATTAEETPLFERLVVLEKFSNPSGLNTPSPLTSWKLQQSSAIFIKRSGGTLRIF</sequence>
<reference evidence="1" key="1">
    <citation type="submission" date="2022-11" db="EMBL/GenBank/DDBJ databases">
        <authorList>
            <person name="Hyden B.L."/>
            <person name="Feng K."/>
            <person name="Yates T."/>
            <person name="Jawdy S."/>
            <person name="Smart L.B."/>
            <person name="Muchero W."/>
        </authorList>
    </citation>
    <scope>NUCLEOTIDE SEQUENCE</scope>
    <source>
        <tissue evidence="1">Shoot tip</tissue>
    </source>
</reference>
<proteinExistence type="predicted"/>
<dbReference type="AlphaFoldDB" id="A0A9Q0VGF8"/>
<evidence type="ECO:0000313" key="2">
    <source>
        <dbReference type="Proteomes" id="UP001151532"/>
    </source>
</evidence>
<comment type="caution">
    <text evidence="1">The sequence shown here is derived from an EMBL/GenBank/DDBJ whole genome shotgun (WGS) entry which is preliminary data.</text>
</comment>
<organism evidence="1 2">
    <name type="scientific">Salix purpurea</name>
    <name type="common">Purple osier willow</name>
    <dbReference type="NCBI Taxonomy" id="77065"/>
    <lineage>
        <taxon>Eukaryota</taxon>
        <taxon>Viridiplantae</taxon>
        <taxon>Streptophyta</taxon>
        <taxon>Embryophyta</taxon>
        <taxon>Tracheophyta</taxon>
        <taxon>Spermatophyta</taxon>
        <taxon>Magnoliopsida</taxon>
        <taxon>eudicotyledons</taxon>
        <taxon>Gunneridae</taxon>
        <taxon>Pentapetalae</taxon>
        <taxon>rosids</taxon>
        <taxon>fabids</taxon>
        <taxon>Malpighiales</taxon>
        <taxon>Salicaceae</taxon>
        <taxon>Saliceae</taxon>
        <taxon>Salix</taxon>
    </lineage>
</organism>
<name>A0A9Q0VGF8_SALPP</name>
<evidence type="ECO:0000313" key="1">
    <source>
        <dbReference type="EMBL" id="KAJ6748234.1"/>
    </source>
</evidence>
<reference evidence="1" key="2">
    <citation type="journal article" date="2023" name="Int. J. Mol. Sci.">
        <title>De Novo Assembly and Annotation of 11 Diverse Shrub Willow (Salix) Genomes Reveals Novel Gene Organization in Sex-Linked Regions.</title>
        <authorList>
            <person name="Hyden B."/>
            <person name="Feng K."/>
            <person name="Yates T.B."/>
            <person name="Jawdy S."/>
            <person name="Cereghino C."/>
            <person name="Smart L.B."/>
            <person name="Muchero W."/>
        </authorList>
    </citation>
    <scope>NUCLEOTIDE SEQUENCE</scope>
    <source>
        <tissue evidence="1">Shoot tip</tissue>
    </source>
</reference>
<gene>
    <name evidence="1" type="ORF">OIU79_029365</name>
</gene>
<protein>
    <submittedName>
        <fullName evidence="1">Uncharacterized protein</fullName>
    </submittedName>
</protein>
<dbReference type="Proteomes" id="UP001151532">
    <property type="component" value="Chromosome 12"/>
</dbReference>
<dbReference type="EMBL" id="JAPFFK010000008">
    <property type="protein sequence ID" value="KAJ6748234.1"/>
    <property type="molecule type" value="Genomic_DNA"/>
</dbReference>
<accession>A0A9Q0VGF8</accession>
<keyword evidence="2" id="KW-1185">Reference proteome</keyword>